<name>A0AA86TVB5_9EUKA</name>
<dbReference type="AlphaFoldDB" id="A0AA86TVB5"/>
<organism evidence="1">
    <name type="scientific">Hexamita inflata</name>
    <dbReference type="NCBI Taxonomy" id="28002"/>
    <lineage>
        <taxon>Eukaryota</taxon>
        <taxon>Metamonada</taxon>
        <taxon>Diplomonadida</taxon>
        <taxon>Hexamitidae</taxon>
        <taxon>Hexamitinae</taxon>
        <taxon>Hexamita</taxon>
    </lineage>
</organism>
<dbReference type="Proteomes" id="UP001642409">
    <property type="component" value="Unassembled WGS sequence"/>
</dbReference>
<keyword evidence="3" id="KW-1185">Reference proteome</keyword>
<evidence type="ECO:0000313" key="2">
    <source>
        <dbReference type="EMBL" id="CAL6015740.1"/>
    </source>
</evidence>
<dbReference type="EMBL" id="CATOUU010000444">
    <property type="protein sequence ID" value="CAI9930039.1"/>
    <property type="molecule type" value="Genomic_DNA"/>
</dbReference>
<protein>
    <submittedName>
        <fullName evidence="2">Hypothetical_protein</fullName>
    </submittedName>
</protein>
<sequence>MGNCKSTRMIISFRPYRSLRTAVQHFESGDFIVRNRSDLAEQHLRKFGFISALTSDVGPNHHFCIYNQILVESKTLYLLHYSNLINQLNQMHQLVFTIQYLQSNNPRL</sequence>
<evidence type="ECO:0000313" key="1">
    <source>
        <dbReference type="EMBL" id="CAI9930039.1"/>
    </source>
</evidence>
<reference evidence="1" key="1">
    <citation type="submission" date="2023-06" db="EMBL/GenBank/DDBJ databases">
        <authorList>
            <person name="Kurt Z."/>
        </authorList>
    </citation>
    <scope>NUCLEOTIDE SEQUENCE</scope>
</reference>
<gene>
    <name evidence="1" type="ORF">HINF_LOCUS17684</name>
    <name evidence="2" type="ORF">HINF_LOCUS25128</name>
</gene>
<reference evidence="2 3" key="2">
    <citation type="submission" date="2024-07" db="EMBL/GenBank/DDBJ databases">
        <authorList>
            <person name="Akdeniz Z."/>
        </authorList>
    </citation>
    <scope>NUCLEOTIDE SEQUENCE [LARGE SCALE GENOMIC DNA]</scope>
</reference>
<evidence type="ECO:0000313" key="3">
    <source>
        <dbReference type="Proteomes" id="UP001642409"/>
    </source>
</evidence>
<dbReference type="EMBL" id="CAXDID020000074">
    <property type="protein sequence ID" value="CAL6015740.1"/>
    <property type="molecule type" value="Genomic_DNA"/>
</dbReference>
<accession>A0AA86TVB5</accession>
<comment type="caution">
    <text evidence="1">The sequence shown here is derived from an EMBL/GenBank/DDBJ whole genome shotgun (WGS) entry which is preliminary data.</text>
</comment>
<proteinExistence type="predicted"/>